<evidence type="ECO:0000256" key="7">
    <source>
        <dbReference type="ARBA" id="ARBA00023163"/>
    </source>
</evidence>
<organism evidence="13 14">
    <name type="scientific">Lingula anatina</name>
    <name type="common">Brachiopod</name>
    <name type="synonym">Lingula unguis</name>
    <dbReference type="NCBI Taxonomy" id="7574"/>
    <lineage>
        <taxon>Eukaryota</taxon>
        <taxon>Metazoa</taxon>
        <taxon>Spiralia</taxon>
        <taxon>Lophotrochozoa</taxon>
        <taxon>Brachiopoda</taxon>
        <taxon>Linguliformea</taxon>
        <taxon>Lingulata</taxon>
        <taxon>Lingulida</taxon>
        <taxon>Linguloidea</taxon>
        <taxon>Lingulidae</taxon>
        <taxon>Lingula</taxon>
    </lineage>
</organism>
<feature type="compositionally biased region" description="Basic and acidic residues" evidence="11">
    <location>
        <begin position="91"/>
        <end position="119"/>
    </location>
</feature>
<gene>
    <name evidence="14" type="primary">LOC106169239</name>
</gene>
<reference evidence="14" key="1">
    <citation type="submission" date="2025-08" db="UniProtKB">
        <authorList>
            <consortium name="RefSeq"/>
        </authorList>
    </citation>
    <scope>IDENTIFICATION</scope>
    <source>
        <tissue evidence="14">Gonads</tissue>
    </source>
</reference>
<keyword evidence="1" id="KW-1017">Isopeptide bond</keyword>
<dbReference type="FunFam" id="1.10.10.10:FF:001472">
    <property type="entry name" value="Forkhead domain protein 1"/>
    <property type="match status" value="1"/>
</dbReference>
<evidence type="ECO:0000256" key="8">
    <source>
        <dbReference type="ARBA" id="ARBA00023242"/>
    </source>
</evidence>
<name>A0A1S3J0Y0_LINAN</name>
<dbReference type="InterPro" id="IPR018122">
    <property type="entry name" value="TF_fork_head_CS_1"/>
</dbReference>
<protein>
    <recommendedName>
        <fullName evidence="9">Forkhead box protein L2</fullName>
    </recommendedName>
</protein>
<evidence type="ECO:0000256" key="1">
    <source>
        <dbReference type="ARBA" id="ARBA00022499"/>
    </source>
</evidence>
<dbReference type="InterPro" id="IPR036390">
    <property type="entry name" value="WH_DNA-bd_sf"/>
</dbReference>
<dbReference type="InterPro" id="IPR001766">
    <property type="entry name" value="Fork_head_dom"/>
</dbReference>
<evidence type="ECO:0000256" key="3">
    <source>
        <dbReference type="ARBA" id="ARBA00022782"/>
    </source>
</evidence>
<evidence type="ECO:0000256" key="9">
    <source>
        <dbReference type="ARBA" id="ARBA00034872"/>
    </source>
</evidence>
<dbReference type="GO" id="GO:0000981">
    <property type="term" value="F:DNA-binding transcription factor activity, RNA polymerase II-specific"/>
    <property type="evidence" value="ECO:0007669"/>
    <property type="project" value="TreeGrafter"/>
</dbReference>
<dbReference type="InterPro" id="IPR036388">
    <property type="entry name" value="WH-like_DNA-bd_sf"/>
</dbReference>
<keyword evidence="6 10" id="KW-0238">DNA-binding</keyword>
<dbReference type="GO" id="GO:0005634">
    <property type="term" value="C:nucleus"/>
    <property type="evidence" value="ECO:0007669"/>
    <property type="project" value="UniProtKB-SubCell"/>
</dbReference>
<dbReference type="PROSITE" id="PS50039">
    <property type="entry name" value="FORK_HEAD_3"/>
    <property type="match status" value="1"/>
</dbReference>
<feature type="domain" description="Fork-head" evidence="12">
    <location>
        <begin position="149"/>
        <end position="247"/>
    </location>
</feature>
<dbReference type="SMART" id="SM00339">
    <property type="entry name" value="FH"/>
    <property type="match status" value="1"/>
</dbReference>
<evidence type="ECO:0000256" key="5">
    <source>
        <dbReference type="ARBA" id="ARBA00023015"/>
    </source>
</evidence>
<dbReference type="RefSeq" id="XP_013404097.1">
    <property type="nucleotide sequence ID" value="XM_013548643.1"/>
</dbReference>
<feature type="region of interest" description="Disordered" evidence="11">
    <location>
        <begin position="64"/>
        <end position="148"/>
    </location>
</feature>
<keyword evidence="3" id="KW-0221">Differentiation</keyword>
<dbReference type="PRINTS" id="PR00053">
    <property type="entry name" value="FORKHEAD"/>
</dbReference>
<dbReference type="OrthoDB" id="5402974at2759"/>
<dbReference type="PANTHER" id="PTHR11829:SF411">
    <property type="entry name" value="FORKHEAD BOX PROTEIN L2"/>
    <property type="match status" value="1"/>
</dbReference>
<dbReference type="SUPFAM" id="SSF46785">
    <property type="entry name" value="Winged helix' DNA-binding domain"/>
    <property type="match status" value="1"/>
</dbReference>
<dbReference type="AlphaFoldDB" id="A0A1S3J0Y0"/>
<evidence type="ECO:0000313" key="14">
    <source>
        <dbReference type="RefSeq" id="XP_013404097.1"/>
    </source>
</evidence>
<dbReference type="CDD" id="cd20028">
    <property type="entry name" value="FH_FOXL2"/>
    <property type="match status" value="1"/>
</dbReference>
<evidence type="ECO:0000256" key="2">
    <source>
        <dbReference type="ARBA" id="ARBA00022553"/>
    </source>
</evidence>
<dbReference type="Proteomes" id="UP000085678">
    <property type="component" value="Unplaced"/>
</dbReference>
<keyword evidence="13" id="KW-1185">Reference proteome</keyword>
<sequence>MDRFPFKDTFTFAQDIFRSTPPSVVEKVTLYQEECAGENHTPNMLDHQVKTEPALHTWHLSRAVDGNVDPTRPPNVGNAGFTSTAPFRSMSKIDDNHSGRHGDIVADEKRSEKKTDFKVASKMNNTNNNNNNNNGGSNKSEEKLDPNQKPPYSYVALITMAIKESGEKKLTLNGIYQYIVNKFPYYQNLSTKKQKGWQNSIRHNLSLNECFLKIPREGGGERKGNYWALDPAFEDMFEAGNYRRRRRMKRPYRSPVSLPKPLFTDSPYAAFNHLSPLAGKNCFSSPYSTCNWALNPPAPAPANPSQFNYGPPYSRMTTPLSGYPSQHHPSQYSNTMYGGQYAEYPSGPAPPLTFPGRQQAPDHTLSYSYWTDRTQL</sequence>
<dbReference type="Pfam" id="PF00250">
    <property type="entry name" value="Forkhead"/>
    <property type="match status" value="1"/>
</dbReference>
<dbReference type="GO" id="GO:0030154">
    <property type="term" value="P:cell differentiation"/>
    <property type="evidence" value="ECO:0007669"/>
    <property type="project" value="UniProtKB-KW"/>
</dbReference>
<comment type="subcellular location">
    <subcellularLocation>
        <location evidence="10">Nucleus</location>
    </subcellularLocation>
</comment>
<evidence type="ECO:0000256" key="11">
    <source>
        <dbReference type="SAM" id="MobiDB-lite"/>
    </source>
</evidence>
<dbReference type="Gene3D" id="1.10.10.10">
    <property type="entry name" value="Winged helix-like DNA-binding domain superfamily/Winged helix DNA-binding domain"/>
    <property type="match status" value="1"/>
</dbReference>
<dbReference type="PANTHER" id="PTHR11829">
    <property type="entry name" value="FORKHEAD BOX PROTEIN"/>
    <property type="match status" value="1"/>
</dbReference>
<keyword evidence="4" id="KW-0832">Ubl conjugation</keyword>
<dbReference type="InParanoid" id="A0A1S3J0Y0"/>
<dbReference type="InterPro" id="IPR030456">
    <property type="entry name" value="TF_fork_head_CS_2"/>
</dbReference>
<evidence type="ECO:0000256" key="6">
    <source>
        <dbReference type="ARBA" id="ARBA00023125"/>
    </source>
</evidence>
<keyword evidence="7" id="KW-0804">Transcription</keyword>
<evidence type="ECO:0000259" key="12">
    <source>
        <dbReference type="PROSITE" id="PS50039"/>
    </source>
</evidence>
<dbReference type="InterPro" id="IPR047515">
    <property type="entry name" value="FH_FOXL2"/>
</dbReference>
<dbReference type="PROSITE" id="PS00657">
    <property type="entry name" value="FORK_HEAD_1"/>
    <property type="match status" value="1"/>
</dbReference>
<dbReference type="InterPro" id="IPR050211">
    <property type="entry name" value="FOX_domain-containing"/>
</dbReference>
<feature type="DNA-binding region" description="Fork-head" evidence="10">
    <location>
        <begin position="149"/>
        <end position="247"/>
    </location>
</feature>
<keyword evidence="5" id="KW-0805">Transcription regulation</keyword>
<evidence type="ECO:0000313" key="13">
    <source>
        <dbReference type="Proteomes" id="UP000085678"/>
    </source>
</evidence>
<evidence type="ECO:0000256" key="4">
    <source>
        <dbReference type="ARBA" id="ARBA00022843"/>
    </source>
</evidence>
<feature type="compositionally biased region" description="Low complexity" evidence="11">
    <location>
        <begin position="124"/>
        <end position="134"/>
    </location>
</feature>
<keyword evidence="8 10" id="KW-0539">Nucleus</keyword>
<dbReference type="GO" id="GO:0009653">
    <property type="term" value="P:anatomical structure morphogenesis"/>
    <property type="evidence" value="ECO:0007669"/>
    <property type="project" value="TreeGrafter"/>
</dbReference>
<dbReference type="STRING" id="7574.A0A1S3J0Y0"/>
<dbReference type="PROSITE" id="PS00658">
    <property type="entry name" value="FORK_HEAD_2"/>
    <property type="match status" value="1"/>
</dbReference>
<dbReference type="GO" id="GO:0000978">
    <property type="term" value="F:RNA polymerase II cis-regulatory region sequence-specific DNA binding"/>
    <property type="evidence" value="ECO:0007669"/>
    <property type="project" value="TreeGrafter"/>
</dbReference>
<proteinExistence type="predicted"/>
<accession>A0A1S3J0Y0</accession>
<keyword evidence="2" id="KW-0597">Phosphoprotein</keyword>
<dbReference type="GeneID" id="106169239"/>
<evidence type="ECO:0000256" key="10">
    <source>
        <dbReference type="PROSITE-ProRule" id="PRU00089"/>
    </source>
</evidence>
<dbReference type="KEGG" id="lak:106169239"/>